<gene>
    <name evidence="7" type="primary">M104</name>
</gene>
<dbReference type="InterPro" id="IPR002660">
    <property type="entry name" value="Herpes_Portal"/>
</dbReference>
<evidence type="ECO:0000256" key="2">
    <source>
        <dbReference type="ARBA" id="ARBA00022612"/>
    </source>
</evidence>
<proteinExistence type="inferred from homology"/>
<dbReference type="EMBL" id="HE610455">
    <property type="protein sequence ID" value="CCE57266.1"/>
    <property type="molecule type" value="Genomic_DNA"/>
</dbReference>
<dbReference type="GO" id="GO:0044423">
    <property type="term" value="C:virion component"/>
    <property type="evidence" value="ECO:0007669"/>
    <property type="project" value="UniProtKB-KW"/>
</dbReference>
<keyword evidence="2" id="KW-1188">Viral release from host cell</keyword>
<protein>
    <submittedName>
        <fullName evidence="7">M104 protein</fullName>
    </submittedName>
</protein>
<organism evidence="7 8">
    <name type="scientific">Murid herpesvirus 1</name>
    <name type="common">MuHV-1</name>
    <name type="synonym">Mouse cytomegalovirus</name>
    <dbReference type="NCBI Taxonomy" id="10366"/>
    <lineage>
        <taxon>Viruses</taxon>
        <taxon>Duplodnaviria</taxon>
        <taxon>Heunggongvirae</taxon>
        <taxon>Peploviricota</taxon>
        <taxon>Herviviricetes</taxon>
        <taxon>Herpesvirales</taxon>
        <taxon>Orthoherpesviridae</taxon>
        <taxon>Betaherpesvirinae</taxon>
        <taxon>Muromegalovirus</taxon>
        <taxon>Muromegalovirus muridbeta1</taxon>
    </lineage>
</organism>
<feature type="region of interest" description="Disordered" evidence="6">
    <location>
        <begin position="621"/>
        <end position="705"/>
    </location>
</feature>
<dbReference type="Proteomes" id="UP000145409">
    <property type="component" value="Segment"/>
</dbReference>
<organismHost>
    <name type="scientific">Mus musculus</name>
    <name type="common">Mouse</name>
    <dbReference type="NCBI Taxonomy" id="10090"/>
</organismHost>
<reference evidence="7 8" key="1">
    <citation type="journal article" date="2013" name="Virology">
        <title>The genome of murine cytomegalovirus is shaped by purifying selection and extensive recombination.</title>
        <authorList>
            <person name="Smith L.M."/>
            <person name="McWhorter A.R."/>
            <person name="Shellam G.R."/>
            <person name="Redwood A.J."/>
        </authorList>
    </citation>
    <scope>NUCLEOTIDE SEQUENCE [LARGE SCALE GENOMIC DNA]</scope>
    <source>
        <strain evidence="7">NO7</strain>
    </source>
</reference>
<accession>H2A2U6</accession>
<evidence type="ECO:0000256" key="1">
    <source>
        <dbReference type="ARBA" id="ARBA00022562"/>
    </source>
</evidence>
<feature type="coiled-coil region" evidence="5">
    <location>
        <begin position="408"/>
        <end position="449"/>
    </location>
</feature>
<dbReference type="Pfam" id="PF01763">
    <property type="entry name" value="Herpes_UL6"/>
    <property type="match status" value="1"/>
</dbReference>
<dbReference type="Gene3D" id="1.20.120.230">
    <property type="entry name" value="Alpha-catenin/vinculin-like"/>
    <property type="match status" value="1"/>
</dbReference>
<name>H2A2U6_MUHV1</name>
<keyword evidence="1" id="KW-1048">Host nucleus</keyword>
<feature type="compositionally biased region" description="Polar residues" evidence="6">
    <location>
        <begin position="649"/>
        <end position="663"/>
    </location>
</feature>
<keyword evidence="5" id="KW-0175">Coiled coil</keyword>
<evidence type="ECO:0000256" key="6">
    <source>
        <dbReference type="SAM" id="MobiDB-lite"/>
    </source>
</evidence>
<evidence type="ECO:0000256" key="4">
    <source>
        <dbReference type="ARBA" id="ARBA00023219"/>
    </source>
</evidence>
<evidence type="ECO:0000256" key="5">
    <source>
        <dbReference type="SAM" id="Coils"/>
    </source>
</evidence>
<sequence>MWRNQSLYRDSRENRFKASDLTRSTIRSIFEADDIFRTKMLSYLDNPPEPPSDPLFPTDSSLDLFSMINGTEGACIGQTIHQILRDPSVFRKQIFYAMMRFLLNGISVGELSTAWASHRRRFVRAEDEGGAALEQFEIWADALKHTIVDSIAALLEKLIYTYAADDRYCRYVDWIVSVGVVPIAEVRTAEREKAVDAAQRRFLAEVAECHLLDRPDPLRARTLRACVSALMTREVPNVPDIRIHRLKSNGHIECFSGKRRLKRFIYAEPTILEEERLILTTPLARIRYERKRHNELRIHKKICQLLNTNPIKVVTTSRHEMNTKRIVELMEKRDRQVDAKTSIVKFLLNVSDSKSKIGLEDSVESFLQDLTPSVDQARLLPSRAPLIQPAPSGSGAQDIRELFRRQVIRCLEDQIQDHVEEIENLKLLNKTWESKTRELRDALDRYESEGRRGRGPPAFDLQTLDTVNALRRVQGLPTAPVTVDDNRVVCNSFFSQFVPDERESDERLSRLWEQEYFRCFKFRRNVTNQGAEDSISYSNYTIERVLLPFLTAVIEFPMLDAIPEEYLFLSLSELANVIYETSKLQRYTDYIRYRETIRVQAFLEREQATAAATAAAAAATAATPSERIGRAPGQVSGPPTKIRRLDETTPGTANYRPQQKTIVTTTPIGLPPPPSSPAPEVSPRFRSPQQKLETLRDRNVQHLNG</sequence>
<evidence type="ECO:0000313" key="8">
    <source>
        <dbReference type="Proteomes" id="UP000145409"/>
    </source>
</evidence>
<evidence type="ECO:0000313" key="7">
    <source>
        <dbReference type="EMBL" id="CCE57266.1"/>
    </source>
</evidence>
<evidence type="ECO:0000256" key="3">
    <source>
        <dbReference type="ARBA" id="ARBA00022844"/>
    </source>
</evidence>
<feature type="compositionally biased region" description="Basic and acidic residues" evidence="6">
    <location>
        <begin position="693"/>
        <end position="705"/>
    </location>
</feature>
<keyword evidence="3" id="KW-0946">Virion</keyword>
<dbReference type="GO" id="GO:0051276">
    <property type="term" value="P:chromosome organization"/>
    <property type="evidence" value="ECO:0007669"/>
    <property type="project" value="InterPro"/>
</dbReference>
<dbReference type="HAMAP" id="MF_04012">
    <property type="entry name" value="HSV_PORTL"/>
    <property type="match status" value="1"/>
</dbReference>
<keyword evidence="4" id="KW-0231">Viral genome packaging</keyword>